<organism evidence="1">
    <name type="scientific">marine sediment metagenome</name>
    <dbReference type="NCBI Taxonomy" id="412755"/>
    <lineage>
        <taxon>unclassified sequences</taxon>
        <taxon>metagenomes</taxon>
        <taxon>ecological metagenomes</taxon>
    </lineage>
</organism>
<dbReference type="EMBL" id="LAZR01053487">
    <property type="protein sequence ID" value="KKK80641.1"/>
    <property type="molecule type" value="Genomic_DNA"/>
</dbReference>
<dbReference type="SUPFAM" id="SSF51126">
    <property type="entry name" value="Pectin lyase-like"/>
    <property type="match status" value="1"/>
</dbReference>
<evidence type="ECO:0000313" key="1">
    <source>
        <dbReference type="EMBL" id="KKK80641.1"/>
    </source>
</evidence>
<dbReference type="AlphaFoldDB" id="A0A0F9B826"/>
<gene>
    <name evidence="1" type="ORF">LCGC14_2821470</name>
</gene>
<feature type="non-terminal residue" evidence="1">
    <location>
        <position position="119"/>
    </location>
</feature>
<evidence type="ECO:0008006" key="2">
    <source>
        <dbReference type="Google" id="ProtNLM"/>
    </source>
</evidence>
<reference evidence="1" key="1">
    <citation type="journal article" date="2015" name="Nature">
        <title>Complex archaea that bridge the gap between prokaryotes and eukaryotes.</title>
        <authorList>
            <person name="Spang A."/>
            <person name="Saw J.H."/>
            <person name="Jorgensen S.L."/>
            <person name="Zaremba-Niedzwiedzka K."/>
            <person name="Martijn J."/>
            <person name="Lind A.E."/>
            <person name="van Eijk R."/>
            <person name="Schleper C."/>
            <person name="Guy L."/>
            <person name="Ettema T.J."/>
        </authorList>
    </citation>
    <scope>NUCLEOTIDE SEQUENCE</scope>
</reference>
<accession>A0A0F9B826</accession>
<name>A0A0F9B826_9ZZZZ</name>
<proteinExistence type="predicted"/>
<comment type="caution">
    <text evidence="1">The sequence shown here is derived from an EMBL/GenBank/DDBJ whole genome shotgun (WGS) entry which is preliminary data.</text>
</comment>
<sequence length="119" mass="13341">MNWRMTRYTYWMVLAVLSFGPEAAGATWHVDDSNTSAPWTGADWDNPFQYLQDALDAATAGDTIKVAQGTYHPDDATQNHTEGDRSETFLMQSGVVIQGGYIGYDNESPPPDTRDWELY</sequence>
<protein>
    <recommendedName>
        <fullName evidence="2">DUF1565 domain-containing protein</fullName>
    </recommendedName>
</protein>
<dbReference type="Gene3D" id="2.160.20.10">
    <property type="entry name" value="Single-stranded right-handed beta-helix, Pectin lyase-like"/>
    <property type="match status" value="1"/>
</dbReference>
<dbReference type="InterPro" id="IPR011050">
    <property type="entry name" value="Pectin_lyase_fold/virulence"/>
</dbReference>
<dbReference type="InterPro" id="IPR012334">
    <property type="entry name" value="Pectin_lyas_fold"/>
</dbReference>